<evidence type="ECO:0000313" key="2">
    <source>
        <dbReference type="Proteomes" id="UP001500460"/>
    </source>
</evidence>
<keyword evidence="2" id="KW-1185">Reference proteome</keyword>
<organism evidence="1 2">
    <name type="scientific">Streptomyces glaucus</name>
    <dbReference type="NCBI Taxonomy" id="284029"/>
    <lineage>
        <taxon>Bacteria</taxon>
        <taxon>Bacillati</taxon>
        <taxon>Actinomycetota</taxon>
        <taxon>Actinomycetes</taxon>
        <taxon>Kitasatosporales</taxon>
        <taxon>Streptomycetaceae</taxon>
        <taxon>Streptomyces</taxon>
    </lineage>
</organism>
<gene>
    <name evidence="1" type="ORF">GCM10010421_19350</name>
</gene>
<evidence type="ECO:0000313" key="1">
    <source>
        <dbReference type="EMBL" id="GAA2431059.1"/>
    </source>
</evidence>
<sequence>MVVTVPRTTGRALPVLDAHFHCPDCGPLVFGVTRAICGQVIPAPVVGDGPERKCPACKAARRAHKASHRR</sequence>
<protein>
    <submittedName>
        <fullName evidence="1">Uncharacterized protein</fullName>
    </submittedName>
</protein>
<reference evidence="2" key="1">
    <citation type="journal article" date="2019" name="Int. J. Syst. Evol. Microbiol.">
        <title>The Global Catalogue of Microorganisms (GCM) 10K type strain sequencing project: providing services to taxonomists for standard genome sequencing and annotation.</title>
        <authorList>
            <consortium name="The Broad Institute Genomics Platform"/>
            <consortium name="The Broad Institute Genome Sequencing Center for Infectious Disease"/>
            <person name="Wu L."/>
            <person name="Ma J."/>
        </authorList>
    </citation>
    <scope>NUCLEOTIDE SEQUENCE [LARGE SCALE GENOMIC DNA]</scope>
    <source>
        <strain evidence="2">JCM 6922</strain>
    </source>
</reference>
<dbReference type="EMBL" id="BAAATK010000009">
    <property type="protein sequence ID" value="GAA2431059.1"/>
    <property type="molecule type" value="Genomic_DNA"/>
</dbReference>
<accession>A0ABP5WNG6</accession>
<proteinExistence type="predicted"/>
<dbReference type="Proteomes" id="UP001500460">
    <property type="component" value="Unassembled WGS sequence"/>
</dbReference>
<name>A0ABP5WNG6_9ACTN</name>
<comment type="caution">
    <text evidence="1">The sequence shown here is derived from an EMBL/GenBank/DDBJ whole genome shotgun (WGS) entry which is preliminary data.</text>
</comment>